<dbReference type="InterPro" id="IPR050452">
    <property type="entry name" value="Metacaspase"/>
</dbReference>
<dbReference type="PANTHER" id="PTHR48104:SF30">
    <property type="entry name" value="METACASPASE-1"/>
    <property type="match status" value="1"/>
</dbReference>
<dbReference type="PANTHER" id="PTHR48104">
    <property type="entry name" value="METACASPASE-4"/>
    <property type="match status" value="1"/>
</dbReference>
<evidence type="ECO:0000313" key="3">
    <source>
        <dbReference type="Proteomes" id="UP001179121"/>
    </source>
</evidence>
<dbReference type="RefSeq" id="WP_289270952.1">
    <property type="nucleotide sequence ID" value="NZ_OX365700.1"/>
</dbReference>
<dbReference type="GO" id="GO:0006508">
    <property type="term" value="P:proteolysis"/>
    <property type="evidence" value="ECO:0007669"/>
    <property type="project" value="InterPro"/>
</dbReference>
<dbReference type="GO" id="GO:0005737">
    <property type="term" value="C:cytoplasm"/>
    <property type="evidence" value="ECO:0007669"/>
    <property type="project" value="TreeGrafter"/>
</dbReference>
<sequence>MARRAVLIGINKYRVPGADLRGCVNDVRNLQGVLTTYYGFAAKDIVTLTDYAATKTAMEKAIAKLISGAKKGDVLLLHYSGHGSNVPDDDGDEADKRDEILCPTDLDWKDPLRDDWLRKTFNKLRAGVALTVIMDCCHSGTNTRAFLPPDAPIKERYLPSPWDLVATESGRRLRGAVKGELRASPRAKRKKSDVVHADICELLVTGCRDTQTSADAFIKGSYNGALTYYLVESIKEAKGRLSYRELHKRTSAKLKGNYDQVPQLEGNKGKFDRPFLSSES</sequence>
<accession>A0AA86N306</accession>
<dbReference type="Proteomes" id="UP001179121">
    <property type="component" value="Chromosome"/>
</dbReference>
<name>A0AA86N306_9BACT</name>
<gene>
    <name evidence="2" type="ORF">DNFV4_04046</name>
</gene>
<dbReference type="GO" id="GO:0004197">
    <property type="term" value="F:cysteine-type endopeptidase activity"/>
    <property type="evidence" value="ECO:0007669"/>
    <property type="project" value="InterPro"/>
</dbReference>
<dbReference type="SUPFAM" id="SSF52129">
    <property type="entry name" value="Caspase-like"/>
    <property type="match status" value="1"/>
</dbReference>
<dbReference type="InterPro" id="IPR029030">
    <property type="entry name" value="Caspase-like_dom_sf"/>
</dbReference>
<dbReference type="Pfam" id="PF00656">
    <property type="entry name" value="Peptidase_C14"/>
    <property type="match status" value="1"/>
</dbReference>
<dbReference type="EMBL" id="OX365700">
    <property type="protein sequence ID" value="CAI4033605.1"/>
    <property type="molecule type" value="Genomic_DNA"/>
</dbReference>
<proteinExistence type="predicted"/>
<dbReference type="AlphaFoldDB" id="A0AA86N306"/>
<reference evidence="2" key="1">
    <citation type="submission" date="2022-10" db="EMBL/GenBank/DDBJ databases">
        <authorList>
            <person name="Koch H."/>
        </authorList>
    </citation>
    <scope>NUCLEOTIDE SEQUENCE</scope>
    <source>
        <strain evidence="2">DNF</strain>
    </source>
</reference>
<feature type="domain" description="Peptidase C14 caspase" evidence="1">
    <location>
        <begin position="3"/>
        <end position="266"/>
    </location>
</feature>
<evidence type="ECO:0000313" key="2">
    <source>
        <dbReference type="EMBL" id="CAI4033605.1"/>
    </source>
</evidence>
<keyword evidence="3" id="KW-1185">Reference proteome</keyword>
<evidence type="ECO:0000259" key="1">
    <source>
        <dbReference type="Pfam" id="PF00656"/>
    </source>
</evidence>
<dbReference type="Gene3D" id="3.40.50.1460">
    <property type="match status" value="1"/>
</dbReference>
<organism evidence="2 3">
    <name type="scientific">Nitrospira tepida</name>
    <dbReference type="NCBI Taxonomy" id="2973512"/>
    <lineage>
        <taxon>Bacteria</taxon>
        <taxon>Pseudomonadati</taxon>
        <taxon>Nitrospirota</taxon>
        <taxon>Nitrospiria</taxon>
        <taxon>Nitrospirales</taxon>
        <taxon>Nitrospiraceae</taxon>
        <taxon>Nitrospira</taxon>
    </lineage>
</organism>
<dbReference type="InterPro" id="IPR011600">
    <property type="entry name" value="Pept_C14_caspase"/>
</dbReference>
<dbReference type="KEGG" id="nti:DNFV4_04046"/>
<protein>
    <submittedName>
        <fullName evidence="2">Caspase family protein</fullName>
    </submittedName>
</protein>